<evidence type="ECO:0000259" key="3">
    <source>
        <dbReference type="Pfam" id="PF13649"/>
    </source>
</evidence>
<sequence>MNKAYSSLADWFEYLNADCDYEQWSQYLYGRLRGLGIEGGRGAELGCGSGAFTRAFARLGYDMTGFDVSPAMLARAEQLSRGIPHLRYGLADARTARLPGGKADFVLCVNDCLNYIPPAEIPALFRHVGGMLKKGGAFLFDVSSAYKLRRVIGGNVFCEDRDEVAWMWFNKLEKDRVEMDITLFVRGEDGRFSRSDEHHTQYIHEAEALSAAAEGAGFCLHAVEGALGSAEDKMRVNFICTKR</sequence>
<dbReference type="InterPro" id="IPR041698">
    <property type="entry name" value="Methyltransf_25"/>
</dbReference>
<dbReference type="Gene3D" id="2.20.25.110">
    <property type="entry name" value="S-adenosyl-L-methionine-dependent methyltransferases"/>
    <property type="match status" value="1"/>
</dbReference>
<dbReference type="CDD" id="cd02440">
    <property type="entry name" value="AdoMet_MTases"/>
    <property type="match status" value="1"/>
</dbReference>
<protein>
    <submittedName>
        <fullName evidence="4">Class I SAM-dependent methyltransferase</fullName>
    </submittedName>
</protein>
<dbReference type="GO" id="GO:0032259">
    <property type="term" value="P:methylation"/>
    <property type="evidence" value="ECO:0007669"/>
    <property type="project" value="UniProtKB-KW"/>
</dbReference>
<organism evidence="4 5">
    <name type="scientific">Candidatus Borkfalkia faecavium</name>
    <dbReference type="NCBI Taxonomy" id="2838508"/>
    <lineage>
        <taxon>Bacteria</taxon>
        <taxon>Bacillati</taxon>
        <taxon>Bacillota</taxon>
        <taxon>Clostridia</taxon>
        <taxon>Christensenellales</taxon>
        <taxon>Christensenellaceae</taxon>
        <taxon>Candidatus Borkfalkia</taxon>
    </lineage>
</organism>
<reference evidence="4" key="2">
    <citation type="submission" date="2021-04" db="EMBL/GenBank/DDBJ databases">
        <authorList>
            <person name="Gilroy R."/>
        </authorList>
    </citation>
    <scope>NUCLEOTIDE SEQUENCE</scope>
    <source>
        <strain evidence="4">2189</strain>
    </source>
</reference>
<proteinExistence type="predicted"/>
<dbReference type="SUPFAM" id="SSF53335">
    <property type="entry name" value="S-adenosyl-L-methionine-dependent methyltransferases"/>
    <property type="match status" value="1"/>
</dbReference>
<keyword evidence="2" id="KW-0808">Transferase</keyword>
<dbReference type="Pfam" id="PF13649">
    <property type="entry name" value="Methyltransf_25"/>
    <property type="match status" value="1"/>
</dbReference>
<dbReference type="GO" id="GO:0008168">
    <property type="term" value="F:methyltransferase activity"/>
    <property type="evidence" value="ECO:0007669"/>
    <property type="project" value="UniProtKB-KW"/>
</dbReference>
<dbReference type="PANTHER" id="PTHR43861">
    <property type="entry name" value="TRANS-ACONITATE 2-METHYLTRANSFERASE-RELATED"/>
    <property type="match status" value="1"/>
</dbReference>
<evidence type="ECO:0000313" key="5">
    <source>
        <dbReference type="Proteomes" id="UP000886847"/>
    </source>
</evidence>
<dbReference type="EMBL" id="DXEW01000001">
    <property type="protein sequence ID" value="HIX49675.1"/>
    <property type="molecule type" value="Genomic_DNA"/>
</dbReference>
<evidence type="ECO:0000313" key="4">
    <source>
        <dbReference type="EMBL" id="HIX49675.1"/>
    </source>
</evidence>
<reference evidence="4" key="1">
    <citation type="journal article" date="2021" name="PeerJ">
        <title>Extensive microbial diversity within the chicken gut microbiome revealed by metagenomics and culture.</title>
        <authorList>
            <person name="Gilroy R."/>
            <person name="Ravi A."/>
            <person name="Getino M."/>
            <person name="Pursley I."/>
            <person name="Horton D.L."/>
            <person name="Alikhan N.F."/>
            <person name="Baker D."/>
            <person name="Gharbi K."/>
            <person name="Hall N."/>
            <person name="Watson M."/>
            <person name="Adriaenssens E.M."/>
            <person name="Foster-Nyarko E."/>
            <person name="Jarju S."/>
            <person name="Secka A."/>
            <person name="Antonio M."/>
            <person name="Oren A."/>
            <person name="Chaudhuri R.R."/>
            <person name="La Ragione R."/>
            <person name="Hildebrand F."/>
            <person name="Pallen M.J."/>
        </authorList>
    </citation>
    <scope>NUCLEOTIDE SEQUENCE</scope>
    <source>
        <strain evidence="4">2189</strain>
    </source>
</reference>
<dbReference type="Proteomes" id="UP000886847">
    <property type="component" value="Unassembled WGS sequence"/>
</dbReference>
<dbReference type="PANTHER" id="PTHR43861:SF1">
    <property type="entry name" value="TRANS-ACONITATE 2-METHYLTRANSFERASE"/>
    <property type="match status" value="1"/>
</dbReference>
<feature type="domain" description="Methyltransferase" evidence="3">
    <location>
        <begin position="44"/>
        <end position="136"/>
    </location>
</feature>
<evidence type="ECO:0000256" key="2">
    <source>
        <dbReference type="ARBA" id="ARBA00022679"/>
    </source>
</evidence>
<dbReference type="InterPro" id="IPR029063">
    <property type="entry name" value="SAM-dependent_MTases_sf"/>
</dbReference>
<accession>A0A9D2ATU4</accession>
<gene>
    <name evidence="4" type="ORF">H9851_00105</name>
</gene>
<dbReference type="Gene3D" id="3.40.50.150">
    <property type="entry name" value="Vaccinia Virus protein VP39"/>
    <property type="match status" value="1"/>
</dbReference>
<comment type="caution">
    <text evidence="4">The sequence shown here is derived from an EMBL/GenBank/DDBJ whole genome shotgun (WGS) entry which is preliminary data.</text>
</comment>
<keyword evidence="1 4" id="KW-0489">Methyltransferase</keyword>
<dbReference type="AlphaFoldDB" id="A0A9D2ATU4"/>
<evidence type="ECO:0000256" key="1">
    <source>
        <dbReference type="ARBA" id="ARBA00022603"/>
    </source>
</evidence>
<name>A0A9D2ATU4_9FIRM</name>